<dbReference type="RefSeq" id="WP_139598257.1">
    <property type="nucleotide sequence ID" value="NZ_VDDC01000011.1"/>
</dbReference>
<reference evidence="1 2" key="1">
    <citation type="submission" date="2019-06" db="EMBL/GenBank/DDBJ databases">
        <authorList>
            <person name="Li J."/>
        </authorList>
    </citation>
    <scope>NUCLEOTIDE SEQUENCE [LARGE SCALE GENOMIC DNA]</scope>
    <source>
        <strain evidence="1 2">CGMCC 1.8012</strain>
    </source>
</reference>
<dbReference type="InterPro" id="IPR029058">
    <property type="entry name" value="AB_hydrolase_fold"/>
</dbReference>
<comment type="caution">
    <text evidence="1">The sequence shown here is derived from an EMBL/GenBank/DDBJ whole genome shotgun (WGS) entry which is preliminary data.</text>
</comment>
<accession>A0A5C4R7Q9</accession>
<evidence type="ECO:0000313" key="2">
    <source>
        <dbReference type="Proteomes" id="UP000304880"/>
    </source>
</evidence>
<dbReference type="SUPFAM" id="SSF52540">
    <property type="entry name" value="P-loop containing nucleoside triphosphate hydrolases"/>
    <property type="match status" value="1"/>
</dbReference>
<sequence>MFRHLFQRKAKRTPRPQEAFVRELGDHRLQFEPGNETLIVSFDNAARPAQEPYIGRPTWGDKFYRSEGFSILGVIARRAIWYRDPKIIEALESLRDGGFFASFDRVIMSGGSMGGFAAAAFAPLAPNSLVIAFSPQSTLDAKKVPWEWRYSEGKAQDWSLPYSEAAEGVAYARHCYVVYDGLDRPDRRHARRFGNPAKTTHLNLPGGGHGVSPLLSQMGLLKLTTQKMIEMSLDKSEFQILARNRKAAVQYHRVMANHAIKRKKFACAQQICDAALPKFPLSDLASIKAKAMAARSDAGGNAATAAISQSNTGNTGMTISNTHRLNARFPALKRNIFIVTYGRTGSTLLQSLVQTLPDCTIRGENHNVIETIWNAAMRARMTRGTWGNEERKSNHPWFGAENIRPALFAAGMIDSMIDNVITPPRNAKYFGFKEIRYNALGDRFPDLLDFMRFHFKDPIFIFNTRNIEDVAKSAWWKDWKLQDVEKLVRDMDQRFSEYYDRHKECSIMMSYERFSQDPNAIKPLFDMLQEPFDQQKIADVLTTRLTH</sequence>
<dbReference type="AlphaFoldDB" id="A0A5C4R7Q9"/>
<keyword evidence="1" id="KW-0808">Transferase</keyword>
<proteinExistence type="predicted"/>
<keyword evidence="2" id="KW-1185">Reference proteome</keyword>
<dbReference type="Gene3D" id="3.40.50.1820">
    <property type="entry name" value="alpha/beta hydrolase"/>
    <property type="match status" value="1"/>
</dbReference>
<dbReference type="InterPro" id="IPR027417">
    <property type="entry name" value="P-loop_NTPase"/>
</dbReference>
<evidence type="ECO:0000313" key="1">
    <source>
        <dbReference type="EMBL" id="TNH39969.1"/>
    </source>
</evidence>
<organism evidence="1 2">
    <name type="scientific">Paracoccus haeundaensis</name>
    <dbReference type="NCBI Taxonomy" id="225362"/>
    <lineage>
        <taxon>Bacteria</taxon>
        <taxon>Pseudomonadati</taxon>
        <taxon>Pseudomonadota</taxon>
        <taxon>Alphaproteobacteria</taxon>
        <taxon>Rhodobacterales</taxon>
        <taxon>Paracoccaceae</taxon>
        <taxon>Paracoccus</taxon>
    </lineage>
</organism>
<dbReference type="SUPFAM" id="SSF53474">
    <property type="entry name" value="alpha/beta-Hydrolases"/>
    <property type="match status" value="1"/>
</dbReference>
<dbReference type="Gene3D" id="3.40.50.300">
    <property type="entry name" value="P-loop containing nucleotide triphosphate hydrolases"/>
    <property type="match status" value="1"/>
</dbReference>
<gene>
    <name evidence="1" type="ORF">FHD67_06685</name>
</gene>
<protein>
    <submittedName>
        <fullName evidence="1">Sulfotransferase</fullName>
    </submittedName>
</protein>
<dbReference type="Pfam" id="PF13469">
    <property type="entry name" value="Sulfotransfer_3"/>
    <property type="match status" value="1"/>
</dbReference>
<dbReference type="Proteomes" id="UP000304880">
    <property type="component" value="Unassembled WGS sequence"/>
</dbReference>
<dbReference type="GO" id="GO:0016740">
    <property type="term" value="F:transferase activity"/>
    <property type="evidence" value="ECO:0007669"/>
    <property type="project" value="UniProtKB-KW"/>
</dbReference>
<dbReference type="EMBL" id="VDDC01000011">
    <property type="protein sequence ID" value="TNH39969.1"/>
    <property type="molecule type" value="Genomic_DNA"/>
</dbReference>
<name>A0A5C4R7Q9_9RHOB</name>